<evidence type="ECO:0000256" key="3">
    <source>
        <dbReference type="ARBA" id="ARBA00022763"/>
    </source>
</evidence>
<keyword evidence="3" id="KW-0227">DNA damage</keyword>
<dbReference type="NCBIfam" id="NF006592">
    <property type="entry name" value="PRK09125.1"/>
    <property type="match status" value="1"/>
</dbReference>
<keyword evidence="2" id="KW-0235">DNA replication</keyword>
<evidence type="ECO:0000256" key="4">
    <source>
        <dbReference type="ARBA" id="ARBA00023204"/>
    </source>
</evidence>
<dbReference type="EMBL" id="JBHRSD010000001">
    <property type="protein sequence ID" value="MFC3031109.1"/>
    <property type="molecule type" value="Genomic_DNA"/>
</dbReference>
<keyword evidence="4" id="KW-0234">DNA repair</keyword>
<feature type="signal peptide" evidence="5">
    <location>
        <begin position="1"/>
        <end position="23"/>
    </location>
</feature>
<evidence type="ECO:0000256" key="1">
    <source>
        <dbReference type="ARBA" id="ARBA00022598"/>
    </source>
</evidence>
<feature type="chain" id="PRO_5047538625" evidence="5">
    <location>
        <begin position="24"/>
        <end position="283"/>
    </location>
</feature>
<dbReference type="CDD" id="cd07896">
    <property type="entry name" value="Adenylation_kDNA_ligase_like"/>
    <property type="match status" value="1"/>
</dbReference>
<dbReference type="Proteomes" id="UP001595453">
    <property type="component" value="Unassembled WGS sequence"/>
</dbReference>
<reference evidence="8" key="1">
    <citation type="journal article" date="2019" name="Int. J. Syst. Evol. Microbiol.">
        <title>The Global Catalogue of Microorganisms (GCM) 10K type strain sequencing project: providing services to taxonomists for standard genome sequencing and annotation.</title>
        <authorList>
            <consortium name="The Broad Institute Genomics Platform"/>
            <consortium name="The Broad Institute Genome Sequencing Center for Infectious Disease"/>
            <person name="Wu L."/>
            <person name="Ma J."/>
        </authorList>
    </citation>
    <scope>NUCLEOTIDE SEQUENCE [LARGE SCALE GENOMIC DNA]</scope>
    <source>
        <strain evidence="8">KCTC 42730</strain>
    </source>
</reference>
<dbReference type="InterPro" id="IPR012340">
    <property type="entry name" value="NA-bd_OB-fold"/>
</dbReference>
<comment type="caution">
    <text evidence="7">The sequence shown here is derived from an EMBL/GenBank/DDBJ whole genome shotgun (WGS) entry which is preliminary data.</text>
</comment>
<sequence>MRKLVMLSCLCGTWLYSSSFLVAANPSFSPPMQLAQVYAEQSVDNYLVSEKFDGVRAYWDGKQLWTRGGQLIKAPAWFTQHWPGEALDGELWSGYGEFNELSALVRTSQINEQKWHKVQFLVFDAPSKAGSFSERYLYFSRLLSDLNISHVSAILQRQVTDKAELELWLQQVIARGGEGLMLHHKAALHRDGRSDALMKYKPYLDAEAVVIGYQAGKGKYQGQVGALIVRDANGVEFKLGSGLSDAERLSPPALGSTVTYRFQGVTKYGKPRFARYLRVREAL</sequence>
<dbReference type="Pfam" id="PF14743">
    <property type="entry name" value="DNA_ligase_OB_2"/>
    <property type="match status" value="1"/>
</dbReference>
<gene>
    <name evidence="7" type="ORF">ACFOEE_01045</name>
</gene>
<dbReference type="GO" id="GO:0003910">
    <property type="term" value="F:DNA ligase (ATP) activity"/>
    <property type="evidence" value="ECO:0007669"/>
    <property type="project" value="UniProtKB-EC"/>
</dbReference>
<dbReference type="PANTHER" id="PTHR47810:SF1">
    <property type="entry name" value="DNA LIGASE B"/>
    <property type="match status" value="1"/>
</dbReference>
<dbReference type="RefSeq" id="WP_377120010.1">
    <property type="nucleotide sequence ID" value="NZ_JBHRSD010000001.1"/>
</dbReference>
<evidence type="ECO:0000259" key="6">
    <source>
        <dbReference type="Pfam" id="PF14743"/>
    </source>
</evidence>
<keyword evidence="8" id="KW-1185">Reference proteome</keyword>
<organism evidence="7 8">
    <name type="scientific">Pseudoalteromonas fenneropenaei</name>
    <dbReference type="NCBI Taxonomy" id="1737459"/>
    <lineage>
        <taxon>Bacteria</taxon>
        <taxon>Pseudomonadati</taxon>
        <taxon>Pseudomonadota</taxon>
        <taxon>Gammaproteobacteria</taxon>
        <taxon>Alteromonadales</taxon>
        <taxon>Pseudoalteromonadaceae</taxon>
        <taxon>Pseudoalteromonas</taxon>
    </lineage>
</organism>
<feature type="domain" description="DNA ligase OB-like" evidence="6">
    <location>
        <begin position="216"/>
        <end position="280"/>
    </location>
</feature>
<dbReference type="Gene3D" id="3.30.1490.70">
    <property type="match status" value="1"/>
</dbReference>
<protein>
    <submittedName>
        <fullName evidence="7">DNA ligase</fullName>
        <ecNumber evidence="7">6.5.1.1</ecNumber>
    </submittedName>
</protein>
<proteinExistence type="predicted"/>
<evidence type="ECO:0000313" key="7">
    <source>
        <dbReference type="EMBL" id="MFC3031109.1"/>
    </source>
</evidence>
<evidence type="ECO:0000313" key="8">
    <source>
        <dbReference type="Proteomes" id="UP001595453"/>
    </source>
</evidence>
<dbReference type="Gene3D" id="2.40.50.140">
    <property type="entry name" value="Nucleic acid-binding proteins"/>
    <property type="match status" value="1"/>
</dbReference>
<dbReference type="Gene3D" id="3.30.470.30">
    <property type="entry name" value="DNA ligase/mRNA capping enzyme"/>
    <property type="match status" value="1"/>
</dbReference>
<dbReference type="SUPFAM" id="SSF50249">
    <property type="entry name" value="Nucleic acid-binding proteins"/>
    <property type="match status" value="1"/>
</dbReference>
<dbReference type="EC" id="6.5.1.1" evidence="7"/>
<keyword evidence="5" id="KW-0732">Signal</keyword>
<name>A0ABV7CCI5_9GAMM</name>
<accession>A0ABV7CCI5</accession>
<dbReference type="CDD" id="cd08041">
    <property type="entry name" value="OBF_kDNA_ligase_like"/>
    <property type="match status" value="1"/>
</dbReference>
<dbReference type="InterPro" id="IPR050326">
    <property type="entry name" value="NAD_dep_DNA_ligaseB"/>
</dbReference>
<keyword evidence="1 7" id="KW-0436">Ligase</keyword>
<evidence type="ECO:0000256" key="5">
    <source>
        <dbReference type="SAM" id="SignalP"/>
    </source>
</evidence>
<dbReference type="SUPFAM" id="SSF56091">
    <property type="entry name" value="DNA ligase/mRNA capping enzyme, catalytic domain"/>
    <property type="match status" value="1"/>
</dbReference>
<dbReference type="InterPro" id="IPR029319">
    <property type="entry name" value="DNA_ligase_OB"/>
</dbReference>
<evidence type="ECO:0000256" key="2">
    <source>
        <dbReference type="ARBA" id="ARBA00022705"/>
    </source>
</evidence>
<dbReference type="PANTHER" id="PTHR47810">
    <property type="entry name" value="DNA LIGASE"/>
    <property type="match status" value="1"/>
</dbReference>